<organism evidence="6 7">
    <name type="scientific">Geochorda subterranea</name>
    <dbReference type="NCBI Taxonomy" id="3109564"/>
    <lineage>
        <taxon>Bacteria</taxon>
        <taxon>Bacillati</taxon>
        <taxon>Bacillota</taxon>
        <taxon>Limnochordia</taxon>
        <taxon>Limnochordales</taxon>
        <taxon>Geochordaceae</taxon>
        <taxon>Geochorda</taxon>
    </lineage>
</organism>
<dbReference type="EMBL" id="CP141614">
    <property type="protein sequence ID" value="WRP15483.1"/>
    <property type="molecule type" value="Genomic_DNA"/>
</dbReference>
<keyword evidence="7" id="KW-1185">Reference proteome</keyword>
<dbReference type="InterPro" id="IPR029044">
    <property type="entry name" value="Nucleotide-diphossugar_trans"/>
</dbReference>
<evidence type="ECO:0000313" key="6">
    <source>
        <dbReference type="EMBL" id="WRP15483.1"/>
    </source>
</evidence>
<name>A0ABZ1BSD7_9FIRM</name>
<protein>
    <submittedName>
        <fullName evidence="6">Glycosyltransferase</fullName>
        <ecNumber evidence="6">2.4.-.-</ecNumber>
    </submittedName>
</protein>
<sequence>MPEFSIIIPNKDEGERLLQTVRSVLDSQGPSFEVIVVDDRSRRPPDLHGRWPNVTQLDGPGLGVAPARNFGASRARGRYLVFIDAHVWVPPDWLARIERALRADPTLAAVSPGIAVEGDVGTVGWGLTWDERLSIRWLPRPESAVAEVPLLPGGCVAVRKEVFDSSGGFNRGFRGHGYDDQEFSLRLWLLGHRLACLRDLTVVHHFRTEFPYPVEPWHHYYNQLRMAVSHFNEERIGKVLSLLRDVIDPSLLLARLFTDDTLEDRRRWLEVRAHDDDWFMSRFGIPF</sequence>
<keyword evidence="4 6" id="KW-0808">Transferase</keyword>
<keyword evidence="3 6" id="KW-0328">Glycosyltransferase</keyword>
<evidence type="ECO:0000256" key="2">
    <source>
        <dbReference type="ARBA" id="ARBA00006739"/>
    </source>
</evidence>
<dbReference type="Gene3D" id="3.90.550.10">
    <property type="entry name" value="Spore Coat Polysaccharide Biosynthesis Protein SpsA, Chain A"/>
    <property type="match status" value="1"/>
</dbReference>
<evidence type="ECO:0000259" key="5">
    <source>
        <dbReference type="Pfam" id="PF00535"/>
    </source>
</evidence>
<dbReference type="SUPFAM" id="SSF53448">
    <property type="entry name" value="Nucleotide-diphospho-sugar transferases"/>
    <property type="match status" value="1"/>
</dbReference>
<evidence type="ECO:0000256" key="4">
    <source>
        <dbReference type="ARBA" id="ARBA00022679"/>
    </source>
</evidence>
<dbReference type="PANTHER" id="PTHR43179:SF12">
    <property type="entry name" value="GALACTOFURANOSYLTRANSFERASE GLFT2"/>
    <property type="match status" value="1"/>
</dbReference>
<comment type="similarity">
    <text evidence="2">Belongs to the glycosyltransferase 2 family.</text>
</comment>
<dbReference type="InterPro" id="IPR001173">
    <property type="entry name" value="Glyco_trans_2-like"/>
</dbReference>
<proteinExistence type="inferred from homology"/>
<evidence type="ECO:0000256" key="1">
    <source>
        <dbReference type="ARBA" id="ARBA00004776"/>
    </source>
</evidence>
<evidence type="ECO:0000313" key="7">
    <source>
        <dbReference type="Proteomes" id="UP001333102"/>
    </source>
</evidence>
<gene>
    <name evidence="6" type="ORF">VLY81_04785</name>
</gene>
<dbReference type="Pfam" id="PF00535">
    <property type="entry name" value="Glycos_transf_2"/>
    <property type="match status" value="1"/>
</dbReference>
<dbReference type="Proteomes" id="UP001333102">
    <property type="component" value="Chromosome"/>
</dbReference>
<accession>A0ABZ1BSD7</accession>
<evidence type="ECO:0000256" key="3">
    <source>
        <dbReference type="ARBA" id="ARBA00022676"/>
    </source>
</evidence>
<dbReference type="PANTHER" id="PTHR43179">
    <property type="entry name" value="RHAMNOSYLTRANSFERASE WBBL"/>
    <property type="match status" value="1"/>
</dbReference>
<dbReference type="GO" id="GO:0016757">
    <property type="term" value="F:glycosyltransferase activity"/>
    <property type="evidence" value="ECO:0007669"/>
    <property type="project" value="UniProtKB-KW"/>
</dbReference>
<dbReference type="EC" id="2.4.-.-" evidence="6"/>
<reference evidence="7" key="1">
    <citation type="submission" date="2023-12" db="EMBL/GenBank/DDBJ databases">
        <title>Novel isolates from deep terrestrial aquifers shed light on the physiology and ecology of the class Limnochordia.</title>
        <authorList>
            <person name="Karnachuk O.V."/>
            <person name="Lukina A.P."/>
            <person name="Avakyan M.R."/>
            <person name="Kadnikov V."/>
            <person name="Begmatov S."/>
            <person name="Beletsky A.V."/>
            <person name="Mardanov A.V."/>
            <person name="Ravin N.V."/>
        </authorList>
    </citation>
    <scope>NUCLEOTIDE SEQUENCE [LARGE SCALE GENOMIC DNA]</scope>
    <source>
        <strain evidence="7">LN</strain>
    </source>
</reference>
<feature type="domain" description="Glycosyltransferase 2-like" evidence="5">
    <location>
        <begin position="5"/>
        <end position="164"/>
    </location>
</feature>
<dbReference type="RefSeq" id="WP_324669886.1">
    <property type="nucleotide sequence ID" value="NZ_CP141614.1"/>
</dbReference>
<comment type="pathway">
    <text evidence="1">Cell wall biogenesis; cell wall polysaccharide biosynthesis.</text>
</comment>